<dbReference type="PANTHER" id="PTHR11161">
    <property type="entry name" value="O-ACYLTRANSFERASE"/>
    <property type="match status" value="1"/>
</dbReference>
<evidence type="ECO:0000259" key="2">
    <source>
        <dbReference type="SMART" id="SM00703"/>
    </source>
</evidence>
<evidence type="ECO:0000256" key="1">
    <source>
        <dbReference type="SAM" id="Phobius"/>
    </source>
</evidence>
<feature type="transmembrane region" description="Helical" evidence="1">
    <location>
        <begin position="168"/>
        <end position="191"/>
    </location>
</feature>
<evidence type="ECO:0000313" key="4">
    <source>
        <dbReference type="Proteomes" id="UP001516400"/>
    </source>
</evidence>
<comment type="caution">
    <text evidence="3">The sequence shown here is derived from an EMBL/GenBank/DDBJ whole genome shotgun (WGS) entry which is preliminary data.</text>
</comment>
<protein>
    <recommendedName>
        <fullName evidence="2">Nose resistant-to-fluoxetine protein N-terminal domain-containing protein</fullName>
    </recommendedName>
</protein>
<accession>A0ABD2P881</accession>
<dbReference type="Proteomes" id="UP001516400">
    <property type="component" value="Unassembled WGS sequence"/>
</dbReference>
<feature type="transmembrane region" description="Helical" evidence="1">
    <location>
        <begin position="493"/>
        <end position="515"/>
    </location>
</feature>
<name>A0ABD2P881_9CUCU</name>
<feature type="transmembrane region" description="Helical" evidence="1">
    <location>
        <begin position="273"/>
        <end position="302"/>
    </location>
</feature>
<feature type="transmembrane region" description="Helical" evidence="1">
    <location>
        <begin position="565"/>
        <end position="582"/>
    </location>
</feature>
<feature type="domain" description="Nose resistant-to-fluoxetine protein N-terminal" evidence="2">
    <location>
        <begin position="6"/>
        <end position="146"/>
    </location>
</feature>
<keyword evidence="1" id="KW-1133">Transmembrane helix</keyword>
<dbReference type="InterPro" id="IPR006621">
    <property type="entry name" value="Nose-resist-to-fluoxetine_N"/>
</dbReference>
<feature type="transmembrane region" description="Helical" evidence="1">
    <location>
        <begin position="465"/>
        <end position="481"/>
    </location>
</feature>
<evidence type="ECO:0000313" key="3">
    <source>
        <dbReference type="EMBL" id="KAL3287100.1"/>
    </source>
</evidence>
<dbReference type="InterPro" id="IPR002656">
    <property type="entry name" value="Acyl_transf_3_dom"/>
</dbReference>
<dbReference type="SMART" id="SM00703">
    <property type="entry name" value="NRF"/>
    <property type="match status" value="1"/>
</dbReference>
<dbReference type="EMBL" id="JABFTP020000185">
    <property type="protein sequence ID" value="KAL3287100.1"/>
    <property type="molecule type" value="Genomic_DNA"/>
</dbReference>
<dbReference type="PANTHER" id="PTHR11161:SF71">
    <property type="entry name" value="NOSE RESISTANT-TO-FLUOXETINE PROTEIN N-TERMINAL DOMAIN-CONTAINING PROTEIN"/>
    <property type="match status" value="1"/>
</dbReference>
<dbReference type="AlphaFoldDB" id="A0ABD2P881"/>
<reference evidence="3 4" key="1">
    <citation type="journal article" date="2021" name="BMC Biol.">
        <title>Horizontally acquired antibacterial genes associated with adaptive radiation of ladybird beetles.</title>
        <authorList>
            <person name="Li H.S."/>
            <person name="Tang X.F."/>
            <person name="Huang Y.H."/>
            <person name="Xu Z.Y."/>
            <person name="Chen M.L."/>
            <person name="Du X.Y."/>
            <person name="Qiu B.Y."/>
            <person name="Chen P.T."/>
            <person name="Zhang W."/>
            <person name="Slipinski A."/>
            <person name="Escalona H.E."/>
            <person name="Waterhouse R.M."/>
            <person name="Zwick A."/>
            <person name="Pang H."/>
        </authorList>
    </citation>
    <scope>NUCLEOTIDE SEQUENCE [LARGE SCALE GENOMIC DNA]</scope>
    <source>
        <strain evidence="3">SYSU2018</strain>
    </source>
</reference>
<feature type="transmembrane region" description="Helical" evidence="1">
    <location>
        <begin position="410"/>
        <end position="432"/>
    </location>
</feature>
<proteinExistence type="predicted"/>
<feature type="transmembrane region" description="Helical" evidence="1">
    <location>
        <begin position="535"/>
        <end position="553"/>
    </location>
</feature>
<keyword evidence="1" id="KW-0812">Transmembrane</keyword>
<feature type="transmembrane region" description="Helical" evidence="1">
    <location>
        <begin position="602"/>
        <end position="623"/>
    </location>
</feature>
<sequence length="673" mass="77140">MRIFQIEANKNFSVIVASNRIFVVAVLDATARSSTGVLRGSIFNMGNFDQCLSSRAPFETKYCLATIRANIPRPIEPRINEKSLYFDPNENVLQRLYKYEDKTQQSRNVINMGWCVPSSCPTADLENSLNLHFESESTLLDEYNVTYKANINEIFCQSESESIYFDNLDISFCVLCVIIVVLVVGGSSYDFSRVKKFESKHDKSTFTEKMLLAFSVKKNFVDLTKIDERNNALKILYGIKTFSILLIIMDHRFGTTVSSAIFNFDFVERQYRSPFACFIFHGDLFVDTFFMFSGLLVTYGLLGQFEKRNINPGFIIILRYIRLTPVYAFVIFYYATLFNHTGNGPLWKLIVGGDYQACRKNWWTNLLYINNYVNADNMCMTHSWYLPCDFHYFIIAIIICLLIKKQKKVGLFALLMVVLISLIIPFLITVIYQRPSMLFFYPDFLTNPKQHIDFLLTYSKSHTRATPYFVGMFSGYIYHKLKGSNYHIPMKKSLMILTGSIILLLATILTAAFFYDPYHPYNAIESGFYASLHRAAWAIGSIGLLYVASFGHAIPLKNILTWSPWIPLSKLIYSAYLIHMQFQLRIAAKVSAPVKIGYFDCISSALSDMVLAFISALVLYLAIEAPLRNIFKELLYPSRPPTAGKETIEGEPVIEDDVVKRMVHNSKEITSRL</sequence>
<dbReference type="Pfam" id="PF20146">
    <property type="entry name" value="NRF"/>
    <property type="match status" value="1"/>
</dbReference>
<feature type="transmembrane region" description="Helical" evidence="1">
    <location>
        <begin position="314"/>
        <end position="335"/>
    </location>
</feature>
<keyword evidence="4" id="KW-1185">Reference proteome</keyword>
<feature type="transmembrane region" description="Helical" evidence="1">
    <location>
        <begin position="384"/>
        <end position="403"/>
    </location>
</feature>
<dbReference type="Pfam" id="PF01757">
    <property type="entry name" value="Acyl_transf_3"/>
    <property type="match status" value="1"/>
</dbReference>
<gene>
    <name evidence="3" type="ORF">HHI36_001584</name>
</gene>
<keyword evidence="1" id="KW-0472">Membrane</keyword>
<organism evidence="3 4">
    <name type="scientific">Cryptolaemus montrouzieri</name>
    <dbReference type="NCBI Taxonomy" id="559131"/>
    <lineage>
        <taxon>Eukaryota</taxon>
        <taxon>Metazoa</taxon>
        <taxon>Ecdysozoa</taxon>
        <taxon>Arthropoda</taxon>
        <taxon>Hexapoda</taxon>
        <taxon>Insecta</taxon>
        <taxon>Pterygota</taxon>
        <taxon>Neoptera</taxon>
        <taxon>Endopterygota</taxon>
        <taxon>Coleoptera</taxon>
        <taxon>Polyphaga</taxon>
        <taxon>Cucujiformia</taxon>
        <taxon>Coccinelloidea</taxon>
        <taxon>Coccinellidae</taxon>
        <taxon>Scymninae</taxon>
        <taxon>Scymnini</taxon>
        <taxon>Cryptolaemus</taxon>
    </lineage>
</organism>
<dbReference type="InterPro" id="IPR052728">
    <property type="entry name" value="O2_lipid_transport_reg"/>
</dbReference>